<reference evidence="1" key="1">
    <citation type="journal article" date="2012" name="Nat. Biotechnol.">
        <title>Draft genome sequence of pigeonpea (Cajanus cajan), an orphan legume crop of resource-poor farmers.</title>
        <authorList>
            <person name="Varshney R.K."/>
            <person name="Chen W."/>
            <person name="Li Y."/>
            <person name="Bharti A.K."/>
            <person name="Saxena R.K."/>
            <person name="Schlueter J.A."/>
            <person name="Donoghue M.T."/>
            <person name="Azam S."/>
            <person name="Fan G."/>
            <person name="Whaley A.M."/>
            <person name="Farmer A.D."/>
            <person name="Sheridan J."/>
            <person name="Iwata A."/>
            <person name="Tuteja R."/>
            <person name="Penmetsa R.V."/>
            <person name="Wu W."/>
            <person name="Upadhyaya H.D."/>
            <person name="Yang S.P."/>
            <person name="Shah T."/>
            <person name="Saxena K.B."/>
            <person name="Michael T."/>
            <person name="McCombie W.R."/>
            <person name="Yang B."/>
            <person name="Zhang G."/>
            <person name="Yang H."/>
            <person name="Wang J."/>
            <person name="Spillane C."/>
            <person name="Cook D.R."/>
            <person name="May G.D."/>
            <person name="Xu X."/>
            <person name="Jackson S.A."/>
        </authorList>
    </citation>
    <scope>NUCLEOTIDE SEQUENCE [LARGE SCALE GENOMIC DNA]</scope>
</reference>
<accession>A0A151RG88</accession>
<dbReference type="Proteomes" id="UP000075243">
    <property type="component" value="Unassembled WGS sequence"/>
</dbReference>
<gene>
    <name evidence="1" type="ORF">KK1_037145</name>
</gene>
<sequence>VVNGGLRWRLGNDSQVNVWRQPWSRATDNPFISTSKGTNGTLRSYDLFFNPKYFNGILNSPIYQLKWDVALIWNLSKSETYIVKTTYHYIMENLMETNHHKTPGNWMDLWKL</sequence>
<evidence type="ECO:0000313" key="1">
    <source>
        <dbReference type="EMBL" id="KYP41463.1"/>
    </source>
</evidence>
<evidence type="ECO:0000313" key="2">
    <source>
        <dbReference type="Proteomes" id="UP000075243"/>
    </source>
</evidence>
<name>A0A151RG88_CAJCA</name>
<dbReference type="AlphaFoldDB" id="A0A151RG88"/>
<keyword evidence="2" id="KW-1185">Reference proteome</keyword>
<protein>
    <submittedName>
        <fullName evidence="1">Uncharacterized protein</fullName>
    </submittedName>
</protein>
<proteinExistence type="predicted"/>
<organism evidence="1 2">
    <name type="scientific">Cajanus cajan</name>
    <name type="common">Pigeon pea</name>
    <name type="synonym">Cajanus indicus</name>
    <dbReference type="NCBI Taxonomy" id="3821"/>
    <lineage>
        <taxon>Eukaryota</taxon>
        <taxon>Viridiplantae</taxon>
        <taxon>Streptophyta</taxon>
        <taxon>Embryophyta</taxon>
        <taxon>Tracheophyta</taxon>
        <taxon>Spermatophyta</taxon>
        <taxon>Magnoliopsida</taxon>
        <taxon>eudicotyledons</taxon>
        <taxon>Gunneridae</taxon>
        <taxon>Pentapetalae</taxon>
        <taxon>rosids</taxon>
        <taxon>fabids</taxon>
        <taxon>Fabales</taxon>
        <taxon>Fabaceae</taxon>
        <taxon>Papilionoideae</taxon>
        <taxon>50 kb inversion clade</taxon>
        <taxon>NPAAA clade</taxon>
        <taxon>indigoferoid/millettioid clade</taxon>
        <taxon>Phaseoleae</taxon>
        <taxon>Cajanus</taxon>
    </lineage>
</organism>
<feature type="non-terminal residue" evidence="1">
    <location>
        <position position="1"/>
    </location>
</feature>
<dbReference type="EMBL" id="KQ483771">
    <property type="protein sequence ID" value="KYP41463.1"/>
    <property type="molecule type" value="Genomic_DNA"/>
</dbReference>
<dbReference type="Gramene" id="C.cajan_34107.t">
    <property type="protein sequence ID" value="C.cajan_34107.t"/>
    <property type="gene ID" value="C.cajan_34107"/>
</dbReference>